<proteinExistence type="inferred from homology"/>
<sequence length="256" mass="26431">MSRPVGAEAAIVTGASSGIGAAMAAQLADRGVRVGLTARRTDLLDALAASIRARGGTAAVSAADAADPDATRRAIALLDRQIGPVDLLIANAGIGRSTPAVGFSAGVVDELFRVNLIGASAAIEAVLPGMIERRRGRIVGIGSLASIRGLPGSAGYCASKAALATLLEGLRVDLRRLGISVSIVQPGFVQTPMTDRATHPRPWLMDADRAARIILDGIARGRRRIDFPGPMAALLRLVRALPDPVFDRLAARILSG</sequence>
<dbReference type="InterPro" id="IPR002347">
    <property type="entry name" value="SDR_fam"/>
</dbReference>
<dbReference type="SMART" id="SM00822">
    <property type="entry name" value="PKS_KR"/>
    <property type="match status" value="1"/>
</dbReference>
<dbReference type="InterPro" id="IPR020904">
    <property type="entry name" value="Sc_DH/Rdtase_CS"/>
</dbReference>
<dbReference type="Proteomes" id="UP000280296">
    <property type="component" value="Unassembled WGS sequence"/>
</dbReference>
<dbReference type="InterPro" id="IPR057326">
    <property type="entry name" value="KR_dom"/>
</dbReference>
<evidence type="ECO:0000256" key="3">
    <source>
        <dbReference type="RuleBase" id="RU000363"/>
    </source>
</evidence>
<dbReference type="SUPFAM" id="SSF51735">
    <property type="entry name" value="NAD(P)-binding Rossmann-fold domains"/>
    <property type="match status" value="1"/>
</dbReference>
<gene>
    <name evidence="5" type="ORF">TsocGM_20560</name>
</gene>
<dbReference type="OrthoDB" id="151996at2"/>
<dbReference type="Pfam" id="PF00106">
    <property type="entry name" value="adh_short"/>
    <property type="match status" value="1"/>
</dbReference>
<dbReference type="PIRSF" id="PIRSF000126">
    <property type="entry name" value="11-beta-HSD1"/>
    <property type="match status" value="1"/>
</dbReference>
<accession>A0A432MEZ8</accession>
<dbReference type="AlphaFoldDB" id="A0A432MEZ8"/>
<dbReference type="InterPro" id="IPR036291">
    <property type="entry name" value="NAD(P)-bd_dom_sf"/>
</dbReference>
<reference evidence="5 6" key="1">
    <citation type="submission" date="2018-12" db="EMBL/GenBank/DDBJ databases">
        <authorList>
            <person name="Toschakov S.V."/>
        </authorList>
    </citation>
    <scope>NUCLEOTIDE SEQUENCE [LARGE SCALE GENOMIC DNA]</scope>
    <source>
        <strain evidence="5 6">GM2012</strain>
    </source>
</reference>
<dbReference type="GO" id="GO:0016491">
    <property type="term" value="F:oxidoreductase activity"/>
    <property type="evidence" value="ECO:0007669"/>
    <property type="project" value="UniProtKB-KW"/>
</dbReference>
<feature type="domain" description="Ketoreductase" evidence="4">
    <location>
        <begin position="8"/>
        <end position="192"/>
    </location>
</feature>
<dbReference type="PRINTS" id="PR00081">
    <property type="entry name" value="GDHRDH"/>
</dbReference>
<reference evidence="5 6" key="2">
    <citation type="submission" date="2019-01" db="EMBL/GenBank/DDBJ databases">
        <title>Tautonia sociabilis, a novel thermotolerant planctomycete of Isosphaeraceae family, isolated from a 4000 m deep subterranean habitat.</title>
        <authorList>
            <person name="Kovaleva O.L."/>
            <person name="Elcheninov A.G."/>
            <person name="Van Heerden E."/>
            <person name="Toshchakov S.V."/>
            <person name="Novikov A."/>
            <person name="Bonch-Osmolovskaya E.A."/>
            <person name="Kublanov I.V."/>
        </authorList>
    </citation>
    <scope>NUCLEOTIDE SEQUENCE [LARGE SCALE GENOMIC DNA]</scope>
    <source>
        <strain evidence="5 6">GM2012</strain>
    </source>
</reference>
<dbReference type="PANTHER" id="PTHR44196:SF1">
    <property type="entry name" value="DEHYDROGENASE_REDUCTASE SDR FAMILY MEMBER 7B"/>
    <property type="match status" value="1"/>
</dbReference>
<dbReference type="PROSITE" id="PS00061">
    <property type="entry name" value="ADH_SHORT"/>
    <property type="match status" value="1"/>
</dbReference>
<dbReference type="PANTHER" id="PTHR44196">
    <property type="entry name" value="DEHYDROGENASE/REDUCTASE SDR FAMILY MEMBER 7B"/>
    <property type="match status" value="1"/>
</dbReference>
<dbReference type="GO" id="GO:0016020">
    <property type="term" value="C:membrane"/>
    <property type="evidence" value="ECO:0007669"/>
    <property type="project" value="TreeGrafter"/>
</dbReference>
<dbReference type="Gene3D" id="3.40.50.720">
    <property type="entry name" value="NAD(P)-binding Rossmann-like Domain"/>
    <property type="match status" value="1"/>
</dbReference>
<keyword evidence="6" id="KW-1185">Reference proteome</keyword>
<dbReference type="EMBL" id="RYZH01000050">
    <property type="protein sequence ID" value="RUL84324.1"/>
    <property type="molecule type" value="Genomic_DNA"/>
</dbReference>
<organism evidence="5 6">
    <name type="scientific">Tautonia sociabilis</name>
    <dbReference type="NCBI Taxonomy" id="2080755"/>
    <lineage>
        <taxon>Bacteria</taxon>
        <taxon>Pseudomonadati</taxon>
        <taxon>Planctomycetota</taxon>
        <taxon>Planctomycetia</taxon>
        <taxon>Isosphaerales</taxon>
        <taxon>Isosphaeraceae</taxon>
        <taxon>Tautonia</taxon>
    </lineage>
</organism>
<keyword evidence="2" id="KW-0560">Oxidoreductase</keyword>
<evidence type="ECO:0000256" key="1">
    <source>
        <dbReference type="ARBA" id="ARBA00006484"/>
    </source>
</evidence>
<protein>
    <submittedName>
        <fullName evidence="5">SDR family NAD(P)-dependent oxidoreductase</fullName>
    </submittedName>
</protein>
<evidence type="ECO:0000256" key="2">
    <source>
        <dbReference type="ARBA" id="ARBA00023002"/>
    </source>
</evidence>
<dbReference type="PRINTS" id="PR00080">
    <property type="entry name" value="SDRFAMILY"/>
</dbReference>
<comment type="similarity">
    <text evidence="1 3">Belongs to the short-chain dehydrogenases/reductases (SDR) family.</text>
</comment>
<name>A0A432MEZ8_9BACT</name>
<evidence type="ECO:0000259" key="4">
    <source>
        <dbReference type="SMART" id="SM00822"/>
    </source>
</evidence>
<dbReference type="RefSeq" id="WP_126727342.1">
    <property type="nucleotide sequence ID" value="NZ_RYZH01000050.1"/>
</dbReference>
<evidence type="ECO:0000313" key="6">
    <source>
        <dbReference type="Proteomes" id="UP000280296"/>
    </source>
</evidence>
<evidence type="ECO:0000313" key="5">
    <source>
        <dbReference type="EMBL" id="RUL84324.1"/>
    </source>
</evidence>
<comment type="caution">
    <text evidence="5">The sequence shown here is derived from an EMBL/GenBank/DDBJ whole genome shotgun (WGS) entry which is preliminary data.</text>
</comment>